<dbReference type="EMBL" id="CABPSB010000021">
    <property type="protein sequence ID" value="VVE46724.1"/>
    <property type="molecule type" value="Genomic_DNA"/>
</dbReference>
<keyword evidence="3" id="KW-1185">Reference proteome</keyword>
<feature type="region of interest" description="Disordered" evidence="1">
    <location>
        <begin position="22"/>
        <end position="63"/>
    </location>
</feature>
<gene>
    <name evidence="2" type="ORF">PAN31108_04453</name>
</gene>
<proteinExistence type="predicted"/>
<accession>A0A5E4YDF5</accession>
<evidence type="ECO:0000313" key="3">
    <source>
        <dbReference type="Proteomes" id="UP000406256"/>
    </source>
</evidence>
<dbReference type="Proteomes" id="UP000406256">
    <property type="component" value="Unassembled WGS sequence"/>
</dbReference>
<name>A0A5E4YDF5_9BURK</name>
<evidence type="ECO:0000313" key="2">
    <source>
        <dbReference type="EMBL" id="VVE46724.1"/>
    </source>
</evidence>
<protein>
    <submittedName>
        <fullName evidence="2">Uncharacterized protein</fullName>
    </submittedName>
</protein>
<evidence type="ECO:0000256" key="1">
    <source>
        <dbReference type="SAM" id="MobiDB-lite"/>
    </source>
</evidence>
<organism evidence="2 3">
    <name type="scientific">Pandoraea anhela</name>
    <dbReference type="NCBI Taxonomy" id="2508295"/>
    <lineage>
        <taxon>Bacteria</taxon>
        <taxon>Pseudomonadati</taxon>
        <taxon>Pseudomonadota</taxon>
        <taxon>Betaproteobacteria</taxon>
        <taxon>Burkholderiales</taxon>
        <taxon>Burkholderiaceae</taxon>
        <taxon>Pandoraea</taxon>
    </lineage>
</organism>
<dbReference type="AlphaFoldDB" id="A0A5E4YDF5"/>
<reference evidence="2 3" key="1">
    <citation type="submission" date="2019-08" db="EMBL/GenBank/DDBJ databases">
        <authorList>
            <person name="Peeters C."/>
        </authorList>
    </citation>
    <scope>NUCLEOTIDE SEQUENCE [LARGE SCALE GENOMIC DNA]</scope>
    <source>
        <strain evidence="2 3">LMG 31108</strain>
    </source>
</reference>
<sequence length="63" mass="6527">MRKTLAIALALTFAVAPLVTEARGSRGAGSHSSKGGHYAGGAGSSHKGGTYKNARTNDHYQKR</sequence>